<accession>A0A948X2X5</accession>
<dbReference type="InterPro" id="IPR052043">
    <property type="entry name" value="PolySaccharide_Degr_Enz"/>
</dbReference>
<evidence type="ECO:0000256" key="2">
    <source>
        <dbReference type="SAM" id="SignalP"/>
    </source>
</evidence>
<dbReference type="InterPro" id="IPR008928">
    <property type="entry name" value="6-hairpin_glycosidase_sf"/>
</dbReference>
<sequence length="369" mass="42763">MKRTLIYVCLLFSAFSAWGRNDNLGKETKEIMKRVADWQIDHPNSGAVKDELDWTRAPLYMGMVDWAEIAEKEDRDKTYYDWLLRIGRRNHFQMGKWMYHADFIAVGQSFIDLYIKYGDRKMVAPVMARANWVVENPAQTSLKLDYSRMETLDRWSWCDALFMAPPVYAKLYSLTGDRKYLDFLNREYKASYEYLYDKDAHLFYRDARYFTQREANGEKVFWGRGNAWVIAGLAEILKAFSPNETSRKFYEELFVELAERLAELQSPDGYWHASLLDPKSYPSPETSATGFIVYALAYGINAGLLERDTYLPAVEKGWKALVGAVESDGKLGYVQPIGADPKKVTREMTEFYGVGAFLMAGCEYKKLFE</sequence>
<dbReference type="Proteomes" id="UP000784286">
    <property type="component" value="Unassembled WGS sequence"/>
</dbReference>
<keyword evidence="2" id="KW-0732">Signal</keyword>
<keyword evidence="1 3" id="KW-0378">Hydrolase</keyword>
<protein>
    <submittedName>
        <fullName evidence="3">Glycoside hydrolase family 88 protein</fullName>
    </submittedName>
</protein>
<proteinExistence type="predicted"/>
<evidence type="ECO:0000313" key="4">
    <source>
        <dbReference type="Proteomes" id="UP000784286"/>
    </source>
</evidence>
<evidence type="ECO:0000313" key="3">
    <source>
        <dbReference type="EMBL" id="MBU3856379.1"/>
    </source>
</evidence>
<reference evidence="3" key="1">
    <citation type="journal article" date="2021" name="PeerJ">
        <title>Extensive microbial diversity within the chicken gut microbiome revealed by metagenomics and culture.</title>
        <authorList>
            <person name="Gilroy R."/>
            <person name="Ravi A."/>
            <person name="Getino M."/>
            <person name="Pursley I."/>
            <person name="Horton D.L."/>
            <person name="Alikhan N.F."/>
            <person name="Baker D."/>
            <person name="Gharbi K."/>
            <person name="Hall N."/>
            <person name="Watson M."/>
            <person name="Adriaenssens E.M."/>
            <person name="Foster-Nyarko E."/>
            <person name="Jarju S."/>
            <person name="Secka A."/>
            <person name="Antonio M."/>
            <person name="Oren A."/>
            <person name="Chaudhuri R.R."/>
            <person name="La Ragione R."/>
            <person name="Hildebrand F."/>
            <person name="Pallen M.J."/>
        </authorList>
    </citation>
    <scope>NUCLEOTIDE SEQUENCE</scope>
    <source>
        <strain evidence="3">8470</strain>
    </source>
</reference>
<dbReference type="Pfam" id="PF07470">
    <property type="entry name" value="Glyco_hydro_88"/>
    <property type="match status" value="1"/>
</dbReference>
<dbReference type="SUPFAM" id="SSF48208">
    <property type="entry name" value="Six-hairpin glycosidases"/>
    <property type="match status" value="1"/>
</dbReference>
<comment type="caution">
    <text evidence="3">The sequence shown here is derived from an EMBL/GenBank/DDBJ whole genome shotgun (WGS) entry which is preliminary data.</text>
</comment>
<dbReference type="PANTHER" id="PTHR33886">
    <property type="entry name" value="UNSATURATED RHAMNOGALACTURONAN HYDROLASE (EUROFUNG)"/>
    <property type="match status" value="1"/>
</dbReference>
<dbReference type="GO" id="GO:0005975">
    <property type="term" value="P:carbohydrate metabolic process"/>
    <property type="evidence" value="ECO:0007669"/>
    <property type="project" value="InterPro"/>
</dbReference>
<evidence type="ECO:0000256" key="1">
    <source>
        <dbReference type="ARBA" id="ARBA00022801"/>
    </source>
</evidence>
<feature type="chain" id="PRO_5038066835" evidence="2">
    <location>
        <begin position="20"/>
        <end position="369"/>
    </location>
</feature>
<dbReference type="InterPro" id="IPR010905">
    <property type="entry name" value="Glyco_hydro_88"/>
</dbReference>
<dbReference type="EMBL" id="JAHLFJ010000071">
    <property type="protein sequence ID" value="MBU3856379.1"/>
    <property type="molecule type" value="Genomic_DNA"/>
</dbReference>
<dbReference type="InterPro" id="IPR012341">
    <property type="entry name" value="6hp_glycosidase-like_sf"/>
</dbReference>
<reference evidence="3" key="2">
    <citation type="submission" date="2021-04" db="EMBL/GenBank/DDBJ databases">
        <authorList>
            <person name="Gilroy R."/>
        </authorList>
    </citation>
    <scope>NUCLEOTIDE SEQUENCE</scope>
    <source>
        <strain evidence="3">8470</strain>
    </source>
</reference>
<organism evidence="3 4">
    <name type="scientific">Candidatus Phocaeicola excrementipullorum</name>
    <dbReference type="NCBI Taxonomy" id="2838731"/>
    <lineage>
        <taxon>Bacteria</taxon>
        <taxon>Pseudomonadati</taxon>
        <taxon>Bacteroidota</taxon>
        <taxon>Bacteroidia</taxon>
        <taxon>Bacteroidales</taxon>
        <taxon>Bacteroidaceae</taxon>
        <taxon>Phocaeicola</taxon>
    </lineage>
</organism>
<name>A0A948X2X5_9BACT</name>
<dbReference type="Gene3D" id="1.50.10.10">
    <property type="match status" value="1"/>
</dbReference>
<gene>
    <name evidence="3" type="ORF">H9928_07490</name>
</gene>
<dbReference type="GO" id="GO:0016787">
    <property type="term" value="F:hydrolase activity"/>
    <property type="evidence" value="ECO:0007669"/>
    <property type="project" value="UniProtKB-KW"/>
</dbReference>
<feature type="signal peptide" evidence="2">
    <location>
        <begin position="1"/>
        <end position="19"/>
    </location>
</feature>
<dbReference type="PANTHER" id="PTHR33886:SF8">
    <property type="entry name" value="UNSATURATED RHAMNOGALACTURONAN HYDROLASE (EUROFUNG)"/>
    <property type="match status" value="1"/>
</dbReference>
<dbReference type="AlphaFoldDB" id="A0A948X2X5"/>